<dbReference type="GO" id="GO:0006888">
    <property type="term" value="P:endoplasmic reticulum to Golgi vesicle-mediated transport"/>
    <property type="evidence" value="ECO:0007669"/>
    <property type="project" value="TreeGrafter"/>
</dbReference>
<feature type="coiled-coil region" evidence="4">
    <location>
        <begin position="34"/>
        <end position="82"/>
    </location>
</feature>
<keyword evidence="2" id="KW-0333">Golgi apparatus</keyword>
<feature type="coiled-coil region" evidence="4">
    <location>
        <begin position="771"/>
        <end position="909"/>
    </location>
</feature>
<feature type="coiled-coil region" evidence="4">
    <location>
        <begin position="128"/>
        <end position="155"/>
    </location>
</feature>
<dbReference type="OMA" id="REHLMIV"/>
<dbReference type="EMBL" id="CMVM020000234">
    <property type="status" value="NOT_ANNOTATED_CDS"/>
    <property type="molecule type" value="Genomic_DNA"/>
</dbReference>
<evidence type="ECO:0000256" key="2">
    <source>
        <dbReference type="ARBA" id="ARBA00023034"/>
    </source>
</evidence>
<protein>
    <recommendedName>
        <fullName evidence="7">GRIP domain-containing protein</fullName>
    </recommendedName>
</protein>
<organism evidence="5 6">
    <name type="scientific">Onchocerca volvulus</name>
    <dbReference type="NCBI Taxonomy" id="6282"/>
    <lineage>
        <taxon>Eukaryota</taxon>
        <taxon>Metazoa</taxon>
        <taxon>Ecdysozoa</taxon>
        <taxon>Nematoda</taxon>
        <taxon>Chromadorea</taxon>
        <taxon>Rhabditida</taxon>
        <taxon>Spirurina</taxon>
        <taxon>Spiruromorpha</taxon>
        <taxon>Filarioidea</taxon>
        <taxon>Onchocercidae</taxon>
        <taxon>Onchocerca</taxon>
    </lineage>
</organism>
<dbReference type="EnsemblMetazoa" id="OVOC7873.1">
    <property type="protein sequence ID" value="OVOC7873.1"/>
    <property type="gene ID" value="WBGene00244682"/>
</dbReference>
<feature type="coiled-coil region" evidence="4">
    <location>
        <begin position="1037"/>
        <end position="1071"/>
    </location>
</feature>
<reference evidence="5" key="2">
    <citation type="submission" date="2022-06" db="UniProtKB">
        <authorList>
            <consortium name="EnsemblMetazoa"/>
        </authorList>
    </citation>
    <scope>IDENTIFICATION</scope>
</reference>
<feature type="coiled-coil region" evidence="4">
    <location>
        <begin position="1104"/>
        <end position="1173"/>
    </location>
</feature>
<dbReference type="PANTHER" id="PTHR18921:SF2">
    <property type="entry name" value="THYROID RECEPTOR-INTERACTING PROTEIN 11"/>
    <property type="match status" value="1"/>
</dbReference>
<evidence type="ECO:0000256" key="4">
    <source>
        <dbReference type="SAM" id="Coils"/>
    </source>
</evidence>
<sequence>MSSWLRNIQGQLSEFASEVLNEATEEVNDPESELQVTRKKLLETEKELSTEKENVQKLKKKIDSLEEELYAKNLELDAINKKYTDVIVSRDTQIRELQAELERTHHMIHHESSDGDEDSFFPANSTRIARMKDEIDQLRKEAAHWKRLVNEQSEKSDALKISELEQILAEQKTKFENEVAALINAHNETVAELKNLNQESRVSDILKISFIFNHINANEKTENPECCSEQHISENNTCKEQIRLLTEERDLLLAKVRFTVIQIKDVQEENEKQEDQINKLTFEAVDKVLSERLNELEKQRENLQKQLDIAQEEIIEKNSRLSQLQTEMGEAHHLVDIQREKFENEITHERERNRTRIEELQEEVEKLQLLVNSHEENRGNEESKMTKTVEELNKQIEIWRERAEVSEIKSKEQATLDQELRKLRRENAELTAAYNDLNEDFENHKAEHGSVVTSNRDLTARIDALKANLIEYEERYEMCKNENAETVQQLEKLSSDFERLRLSFENSKTKSASDAVDEVERLRTELDASKDDREKLRADVERFRSAIGVIDTELNRLRESNDRLVQDNKAMGASLDKFTEIRNMLENSDSELKNLREKFFQLQHEHELKEKQWREQLLELSEARDDAKRRLEECQRETAMRQLRSSDIALSAEIVELKSDEGKITTSSEGTVDSNNGWEKMADWDATAPANGSSSANGANNCTIMNELREALAVVTEKTEECEELRRQKHELDKELDLRQTCIDELMVQMNVLQSQQHIHAETFAQLRGWANELERDKLELERNLVHTKEKLEEVQKQLAAVEEGNLVNVKYVDSVQQAIKEYEQKIRDQNAAHEEALHNANAEHASILEEIENKLKEAQDEINQLRQQNKAAEERCESLVKAEENVKILRMNSELMEAAQRQSELEKANCELQHKFNEASMQVIEAEKLRVELIALVEQKHAESTEYHAQLQTALAEKEHQSIAFATYAERVTILEQELKNCVEARDKALKECERLRDHLLTMEKTSTEEALAGEERETELRQRIRILEQKTEESADNVIESANAYQRKIAELTDELDLMKNEKISIVDRLREREKTLADTKMALSNLQNVLRDIGIDHEAQVLQYENTVTELKKTIENLSLEIAQFKQMQDTTEAEKQLLEDETMHLKDEITRKNAMIEELEANLDEHAQVAVSSVSSYTIDDQVLRQLFLSYFTADKDKQPEIAVLLASVLGYSQEDIAKINAANHSSSRGWFSFGGSSKLPPQNVSLAEQFVRFLEKESLTTPHFLPVQQSEEKETIRSNVPLNCSRTSSSTDLYSILNT</sequence>
<feature type="coiled-coil region" evidence="4">
    <location>
        <begin position="256"/>
        <end position="546"/>
    </location>
</feature>
<dbReference type="GO" id="GO:0007030">
    <property type="term" value="P:Golgi organization"/>
    <property type="evidence" value="ECO:0007669"/>
    <property type="project" value="TreeGrafter"/>
</dbReference>
<keyword evidence="3 4" id="KW-0175">Coiled coil</keyword>
<evidence type="ECO:0008006" key="7">
    <source>
        <dbReference type="Google" id="ProtNLM"/>
    </source>
</evidence>
<evidence type="ECO:0000256" key="1">
    <source>
        <dbReference type="ARBA" id="ARBA00004555"/>
    </source>
</evidence>
<dbReference type="GO" id="GO:0031267">
    <property type="term" value="F:small GTPase binding"/>
    <property type="evidence" value="ECO:0007669"/>
    <property type="project" value="TreeGrafter"/>
</dbReference>
<dbReference type="PANTHER" id="PTHR18921">
    <property type="entry name" value="MYOSIN HEAVY CHAIN - RELATED"/>
    <property type="match status" value="1"/>
</dbReference>
<reference evidence="6" key="1">
    <citation type="submission" date="2013-10" db="EMBL/GenBank/DDBJ databases">
        <title>Genome sequencing of Onchocerca volvulus.</title>
        <authorList>
            <person name="Cotton J."/>
            <person name="Tsai J."/>
            <person name="Stanley E."/>
            <person name="Tracey A."/>
            <person name="Holroyd N."/>
            <person name="Lustigman S."/>
            <person name="Berriman M."/>
        </authorList>
    </citation>
    <scope>NUCLEOTIDE SEQUENCE</scope>
</reference>
<comment type="subcellular location">
    <subcellularLocation>
        <location evidence="1">Golgi apparatus</location>
    </subcellularLocation>
</comment>
<dbReference type="AlphaFoldDB" id="A0A8R1TZU4"/>
<keyword evidence="6" id="KW-1185">Reference proteome</keyword>
<evidence type="ECO:0000313" key="5">
    <source>
        <dbReference type="EnsemblMetazoa" id="OVOC7873.1"/>
    </source>
</evidence>
<feature type="coiled-coil region" evidence="4">
    <location>
        <begin position="578"/>
        <end position="637"/>
    </location>
</feature>
<accession>A0A8R1TZU4</accession>
<proteinExistence type="predicted"/>
<dbReference type="GO" id="GO:0005794">
    <property type="term" value="C:Golgi apparatus"/>
    <property type="evidence" value="ECO:0007669"/>
    <property type="project" value="UniProtKB-SubCell"/>
</dbReference>
<evidence type="ECO:0000313" key="6">
    <source>
        <dbReference type="Proteomes" id="UP000024404"/>
    </source>
</evidence>
<dbReference type="Proteomes" id="UP000024404">
    <property type="component" value="Unassembled WGS sequence"/>
</dbReference>
<name>A0A8R1TZU4_ONCVO</name>
<feature type="coiled-coil region" evidence="4">
    <location>
        <begin position="705"/>
        <end position="735"/>
    </location>
</feature>
<feature type="coiled-coil region" evidence="4">
    <location>
        <begin position="973"/>
        <end position="1007"/>
    </location>
</feature>
<evidence type="ECO:0000256" key="3">
    <source>
        <dbReference type="ARBA" id="ARBA00023054"/>
    </source>
</evidence>